<sequence>MKLRFLLFIAGVFSISNQELVSKAEGCFLRCVAQCVAFVEKESSSLQSVETCKPQCQKFNNNNLCMDNTCWSTCNGELVPERTLPAPSNLTLKGVRGLSWNAVPGAVMYYIGYRTMNSKKFTSDDFVITEKQTVDLSTLTNIDPCSELEVAVAAFSEDGIGNESKELKISSPKPTANPKLDLLEMEYFNTTLVSDFYQANATVHVEFRYKTDPWFLGQDDLDVMPLFHLISCVDPDLSQGIPVPDFMVHVENSTISTSIGSDMMDRKCRYVYYLQSVTSKKCNTMTEMPSPPSSALQTVQVDCDIVKNAPCFKVPSYPSPICGMVDSVAFSVLARDREDFNDPSANLTVNVTFKPVSRTNELPTLYYIGIYGAASEYNTKEEEAFLGVNITHVLGRESSCKSFDRSGACLAENVNRSIVLQGIHPKTLYGLTICAVKDLRNLTLPDLTNDSKSVRPRAAKIMLVEHTHETHQFVPYQLLIQPADFSLTNTIEDINVSRKRRQIDSDFYNTTESSSSGNGTLEETDYLGRNITEEHVWDNSTSSSDNFTSEFTTEDPDNFTTTTMPPMPTTKAPGQLIWYILNEDKNNAGMIVAIIIGSLAVIGLAIPGIWFYFRWKSDKKLKFKMGQMGKTNYNGNPYTDFPIFAANKNDIWEIERRNLIIHNDKKLGSGAFGAVYLGKLIGKSLAHKDANSPLGINLMRAENCQVAVKMLPEYADEMSKHEFLREIALMKTLGYHERLVNMLACVTESEPLCLVVEYCDNGDLLQFLRERCKYMMKLDDLGINYHDPPENDNYDTNMIVTLKQLLQFAVQISYGLEYLSQKGFVHRDVAARNVLVHEGTACKIGDFGLCRYIYADQSQYKSKGGKLPLKWMSPEAIRHYEFSIKSDVWSFGILLFEVITLGGSPYPGMPPEDVLPHLESGGRIEKPDNCPENFYDVMMQCWSADPEDRIEFSDVRMQLATQLEDITEDYSYLKLDAAKDYYNVQYGDEKLKPEVVIIPDEIIKPSKLIMDELSVKNLRIEEI</sequence>
<dbReference type="SMART" id="SM00219">
    <property type="entry name" value="TyrKc"/>
    <property type="match status" value="1"/>
</dbReference>
<dbReference type="CDD" id="cd00192">
    <property type="entry name" value="PTKc"/>
    <property type="match status" value="1"/>
</dbReference>
<dbReference type="PROSITE" id="PS50011">
    <property type="entry name" value="PROTEIN_KINASE_DOM"/>
    <property type="match status" value="1"/>
</dbReference>
<dbReference type="PANTHER" id="PTHR24416">
    <property type="entry name" value="TYROSINE-PROTEIN KINASE RECEPTOR"/>
    <property type="match status" value="1"/>
</dbReference>
<evidence type="ECO:0000313" key="5">
    <source>
        <dbReference type="EMBL" id="EFP11042.1"/>
    </source>
</evidence>
<dbReference type="GO" id="GO:0043235">
    <property type="term" value="C:receptor complex"/>
    <property type="evidence" value="ECO:0007669"/>
    <property type="project" value="TreeGrafter"/>
</dbReference>
<dbReference type="InterPro" id="IPR050122">
    <property type="entry name" value="RTK"/>
</dbReference>
<dbReference type="Gene3D" id="1.10.510.10">
    <property type="entry name" value="Transferase(Phosphotransferase) domain 1"/>
    <property type="match status" value="1"/>
</dbReference>
<dbReference type="GO" id="GO:0007169">
    <property type="term" value="P:cell surface receptor protein tyrosine kinase signaling pathway"/>
    <property type="evidence" value="ECO:0007669"/>
    <property type="project" value="TreeGrafter"/>
</dbReference>
<dbReference type="PROSITE" id="PS00109">
    <property type="entry name" value="PROTEIN_KINASE_TYR"/>
    <property type="match status" value="1"/>
</dbReference>
<keyword evidence="2" id="KW-0812">Transmembrane</keyword>
<dbReference type="STRING" id="31234.E3LUA1"/>
<dbReference type="FunFam" id="3.30.200.20:FF:001021">
    <property type="entry name" value="Hypoxia Inhibited Receptor tyrosine kinase"/>
    <property type="match status" value="1"/>
</dbReference>
<protein>
    <recommendedName>
        <fullName evidence="4">Protein kinase domain-containing protein</fullName>
    </recommendedName>
</protein>
<dbReference type="PRINTS" id="PR00109">
    <property type="entry name" value="TYRKINASE"/>
</dbReference>
<dbReference type="SUPFAM" id="SSF56112">
    <property type="entry name" value="Protein kinase-like (PK-like)"/>
    <property type="match status" value="1"/>
</dbReference>
<keyword evidence="3" id="KW-0732">Signal</keyword>
<dbReference type="InterPro" id="IPR020635">
    <property type="entry name" value="Tyr_kinase_cat_dom"/>
</dbReference>
<dbReference type="FunFam" id="1.10.510.10:FF:000994">
    <property type="entry name" value="Hypoxia Inhibited Receptor tyrosine kinase"/>
    <property type="match status" value="1"/>
</dbReference>
<dbReference type="eggNOG" id="KOG0200">
    <property type="taxonomic scope" value="Eukaryota"/>
</dbReference>
<dbReference type="InterPro" id="IPR000719">
    <property type="entry name" value="Prot_kinase_dom"/>
</dbReference>
<dbReference type="Proteomes" id="UP000008281">
    <property type="component" value="Unassembled WGS sequence"/>
</dbReference>
<accession>E3LUA1</accession>
<dbReference type="PANTHER" id="PTHR24416:SF583">
    <property type="entry name" value="RECEPTOR PROTEIN-TYROSINE KINASE"/>
    <property type="match status" value="1"/>
</dbReference>
<evidence type="ECO:0000259" key="4">
    <source>
        <dbReference type="PROSITE" id="PS50011"/>
    </source>
</evidence>
<reference evidence="5" key="1">
    <citation type="submission" date="2007-07" db="EMBL/GenBank/DDBJ databases">
        <title>PCAP assembly of the Caenorhabditis remanei genome.</title>
        <authorList>
            <consortium name="The Caenorhabditis remanei Sequencing Consortium"/>
            <person name="Wilson R.K."/>
        </authorList>
    </citation>
    <scope>NUCLEOTIDE SEQUENCE [LARGE SCALE GENOMIC DNA]</scope>
    <source>
        <strain evidence="5">PB4641</strain>
    </source>
</reference>
<dbReference type="InterPro" id="IPR008266">
    <property type="entry name" value="Tyr_kinase_AS"/>
</dbReference>
<evidence type="ECO:0000256" key="1">
    <source>
        <dbReference type="SAM" id="MobiDB-lite"/>
    </source>
</evidence>
<dbReference type="AlphaFoldDB" id="E3LUA1"/>
<dbReference type="GO" id="GO:0005524">
    <property type="term" value="F:ATP binding"/>
    <property type="evidence" value="ECO:0007669"/>
    <property type="project" value="InterPro"/>
</dbReference>
<evidence type="ECO:0000313" key="6">
    <source>
        <dbReference type="Proteomes" id="UP000008281"/>
    </source>
</evidence>
<dbReference type="OMA" id="MRAENCQ"/>
<feature type="transmembrane region" description="Helical" evidence="2">
    <location>
        <begin position="590"/>
        <end position="613"/>
    </location>
</feature>
<feature type="compositionally biased region" description="Low complexity" evidence="1">
    <location>
        <begin position="538"/>
        <end position="551"/>
    </location>
</feature>
<keyword evidence="2" id="KW-0472">Membrane</keyword>
<dbReference type="InterPro" id="IPR011009">
    <property type="entry name" value="Kinase-like_dom_sf"/>
</dbReference>
<keyword evidence="2" id="KW-1133">Transmembrane helix</keyword>
<feature type="signal peptide" evidence="3">
    <location>
        <begin position="1"/>
        <end position="18"/>
    </location>
</feature>
<dbReference type="InParanoid" id="E3LUA1"/>
<dbReference type="InterPro" id="IPR001245">
    <property type="entry name" value="Ser-Thr/Tyr_kinase_cat_dom"/>
</dbReference>
<dbReference type="Gene3D" id="3.30.200.20">
    <property type="entry name" value="Phosphorylase Kinase, domain 1"/>
    <property type="match status" value="1"/>
</dbReference>
<dbReference type="FunCoup" id="E3LUA1">
    <property type="interactions" value="3"/>
</dbReference>
<proteinExistence type="predicted"/>
<dbReference type="OrthoDB" id="3256376at2759"/>
<evidence type="ECO:0000256" key="2">
    <source>
        <dbReference type="SAM" id="Phobius"/>
    </source>
</evidence>
<gene>
    <name evidence="5" type="ORF">CRE_30789</name>
</gene>
<dbReference type="GO" id="GO:0005886">
    <property type="term" value="C:plasma membrane"/>
    <property type="evidence" value="ECO:0007669"/>
    <property type="project" value="TreeGrafter"/>
</dbReference>
<evidence type="ECO:0000256" key="3">
    <source>
        <dbReference type="SAM" id="SignalP"/>
    </source>
</evidence>
<organism evidence="6">
    <name type="scientific">Caenorhabditis remanei</name>
    <name type="common">Caenorhabditis vulgaris</name>
    <dbReference type="NCBI Taxonomy" id="31234"/>
    <lineage>
        <taxon>Eukaryota</taxon>
        <taxon>Metazoa</taxon>
        <taxon>Ecdysozoa</taxon>
        <taxon>Nematoda</taxon>
        <taxon>Chromadorea</taxon>
        <taxon>Rhabditida</taxon>
        <taxon>Rhabditina</taxon>
        <taxon>Rhabditomorpha</taxon>
        <taxon>Rhabditoidea</taxon>
        <taxon>Rhabditidae</taxon>
        <taxon>Peloderinae</taxon>
        <taxon>Caenorhabditis</taxon>
    </lineage>
</organism>
<dbReference type="Pfam" id="PF07714">
    <property type="entry name" value="PK_Tyr_Ser-Thr"/>
    <property type="match status" value="1"/>
</dbReference>
<feature type="region of interest" description="Disordered" evidence="1">
    <location>
        <begin position="538"/>
        <end position="566"/>
    </location>
</feature>
<name>E3LUA1_CAERE</name>
<dbReference type="EMBL" id="DS268415">
    <property type="protein sequence ID" value="EFP11042.1"/>
    <property type="molecule type" value="Genomic_DNA"/>
</dbReference>
<dbReference type="HOGENOM" id="CLU_013760_0_0_1"/>
<keyword evidence="6" id="KW-1185">Reference proteome</keyword>
<dbReference type="GO" id="GO:0004714">
    <property type="term" value="F:transmembrane receptor protein tyrosine kinase activity"/>
    <property type="evidence" value="ECO:0007669"/>
    <property type="project" value="TreeGrafter"/>
</dbReference>
<feature type="chain" id="PRO_5003174601" description="Protein kinase domain-containing protein" evidence="3">
    <location>
        <begin position="19"/>
        <end position="1023"/>
    </location>
</feature>
<feature type="domain" description="Protein kinase" evidence="4">
    <location>
        <begin position="661"/>
        <end position="973"/>
    </location>
</feature>